<dbReference type="RefSeq" id="XP_066653832.1">
    <property type="nucleotide sequence ID" value="XM_066800796.1"/>
</dbReference>
<evidence type="ECO:0000259" key="15">
    <source>
        <dbReference type="SMART" id="SM00904"/>
    </source>
</evidence>
<evidence type="ECO:0000256" key="14">
    <source>
        <dbReference type="SAM" id="MobiDB-lite"/>
    </source>
</evidence>
<evidence type="ECO:0000256" key="4">
    <source>
        <dbReference type="ARBA" id="ARBA00012105"/>
    </source>
</evidence>
<feature type="region of interest" description="Disordered" evidence="14">
    <location>
        <begin position="78"/>
        <end position="114"/>
    </location>
</feature>
<dbReference type="GeneID" id="92033702"/>
<keyword evidence="11" id="KW-0067">ATP-binding</keyword>
<evidence type="ECO:0000256" key="3">
    <source>
        <dbReference type="ARBA" id="ARBA00010108"/>
    </source>
</evidence>
<keyword evidence="7" id="KW-0288">FMN</keyword>
<evidence type="ECO:0000256" key="6">
    <source>
        <dbReference type="ARBA" id="ARBA00022630"/>
    </source>
</evidence>
<comment type="similarity">
    <text evidence="3">Belongs to the flavokinase family.</text>
</comment>
<feature type="domain" description="Riboflavin kinase" evidence="15">
    <location>
        <begin position="18"/>
        <end position="265"/>
    </location>
</feature>
<evidence type="ECO:0000256" key="7">
    <source>
        <dbReference type="ARBA" id="ARBA00022643"/>
    </source>
</evidence>
<dbReference type="EMBL" id="JBBPEH010000008">
    <property type="protein sequence ID" value="KAK7535107.1"/>
    <property type="molecule type" value="Genomic_DNA"/>
</dbReference>
<comment type="pathway">
    <text evidence="2">Cofactor biosynthesis; FMN biosynthesis; FMN from riboflavin (ATP route): step 1/1.</text>
</comment>
<dbReference type="PANTHER" id="PTHR22749">
    <property type="entry name" value="RIBOFLAVIN KINASE/FMN ADENYLYLTRANSFERASE"/>
    <property type="match status" value="1"/>
</dbReference>
<dbReference type="GO" id="GO:0016301">
    <property type="term" value="F:kinase activity"/>
    <property type="evidence" value="ECO:0007669"/>
    <property type="project" value="UniProtKB-KW"/>
</dbReference>
<evidence type="ECO:0000256" key="5">
    <source>
        <dbReference type="ARBA" id="ARBA00017394"/>
    </source>
</evidence>
<sequence>MAPPRGPRELITGPDAPEAPFPLYLSGKVIKGFGRGSKELGIPTANIPIEGLSVGGHSDLESGVYYGWAGLDFHDSSSSNNSADGGVPTASVDSDRGDHSGAQQQQSKDNSAATLADRVKHAGGKVAGAVGSALFGGSGSESAESGEQAGSNGNVTKEAAAAASAAERKPTNGSGSGSSSTRSTSNSNKENIYPMAMSIGWNPFYKNTVRSVEVHIMHDFPSDFYGSHLNLVVLGFIRPELDYVSKEALIDDIRTDIEVARRSLARPAYAALKKDPYLLDFPKDEHGNVLKDDVAK</sequence>
<evidence type="ECO:0000256" key="10">
    <source>
        <dbReference type="ARBA" id="ARBA00022777"/>
    </source>
</evidence>
<evidence type="ECO:0000313" key="17">
    <source>
        <dbReference type="Proteomes" id="UP001360953"/>
    </source>
</evidence>
<dbReference type="InterPro" id="IPR023468">
    <property type="entry name" value="Riboflavin_kinase"/>
</dbReference>
<dbReference type="Proteomes" id="UP001360953">
    <property type="component" value="Unassembled WGS sequence"/>
</dbReference>
<gene>
    <name evidence="16" type="ORF">J3D65DRAFT_630096</name>
</gene>
<evidence type="ECO:0000256" key="11">
    <source>
        <dbReference type="ARBA" id="ARBA00022840"/>
    </source>
</evidence>
<dbReference type="SMART" id="SM00904">
    <property type="entry name" value="Flavokinase"/>
    <property type="match status" value="1"/>
</dbReference>
<evidence type="ECO:0000313" key="16">
    <source>
        <dbReference type="EMBL" id="KAK7535107.1"/>
    </source>
</evidence>
<dbReference type="EC" id="2.7.1.26" evidence="4"/>
<keyword evidence="10 16" id="KW-0418">Kinase</keyword>
<comment type="catalytic activity">
    <reaction evidence="13">
        <text>riboflavin + ATP = FMN + ADP + H(+)</text>
        <dbReference type="Rhea" id="RHEA:14357"/>
        <dbReference type="ChEBI" id="CHEBI:15378"/>
        <dbReference type="ChEBI" id="CHEBI:30616"/>
        <dbReference type="ChEBI" id="CHEBI:57986"/>
        <dbReference type="ChEBI" id="CHEBI:58210"/>
        <dbReference type="ChEBI" id="CHEBI:456216"/>
        <dbReference type="EC" id="2.7.1.26"/>
    </reaction>
</comment>
<proteinExistence type="inferred from homology"/>
<evidence type="ECO:0000256" key="13">
    <source>
        <dbReference type="ARBA" id="ARBA00047880"/>
    </source>
</evidence>
<evidence type="ECO:0000256" key="12">
    <source>
        <dbReference type="ARBA" id="ARBA00029960"/>
    </source>
</evidence>
<evidence type="ECO:0000256" key="8">
    <source>
        <dbReference type="ARBA" id="ARBA00022679"/>
    </source>
</evidence>
<comment type="function">
    <text evidence="1">Catalyzes the phosphorylation of riboflavin (vitamin B2) to form flavin mononucleotide (FMN) coenzyme.</text>
</comment>
<keyword evidence="6" id="KW-0285">Flavoprotein</keyword>
<name>A0ABR1LIS3_9PEZI</name>
<comment type="caution">
    <text evidence="16">The sequence shown here is derived from an EMBL/GenBank/DDBJ whole genome shotgun (WGS) entry which is preliminary data.</text>
</comment>
<evidence type="ECO:0000256" key="2">
    <source>
        <dbReference type="ARBA" id="ARBA00005201"/>
    </source>
</evidence>
<keyword evidence="8" id="KW-0808">Transferase</keyword>
<accession>A0ABR1LIS3</accession>
<dbReference type="SUPFAM" id="SSF82114">
    <property type="entry name" value="Riboflavin kinase-like"/>
    <property type="match status" value="2"/>
</dbReference>
<feature type="region of interest" description="Disordered" evidence="14">
    <location>
        <begin position="157"/>
        <end position="189"/>
    </location>
</feature>
<dbReference type="PANTHER" id="PTHR22749:SF6">
    <property type="entry name" value="RIBOFLAVIN KINASE"/>
    <property type="match status" value="1"/>
</dbReference>
<evidence type="ECO:0000256" key="9">
    <source>
        <dbReference type="ARBA" id="ARBA00022741"/>
    </source>
</evidence>
<reference evidence="16 17" key="1">
    <citation type="submission" date="2024-04" db="EMBL/GenBank/DDBJ databases">
        <title>Phyllosticta paracitricarpa is synonymous to the EU quarantine fungus P. citricarpa based on phylogenomic analyses.</title>
        <authorList>
            <consortium name="Lawrence Berkeley National Laboratory"/>
            <person name="Van ingen-buijs V.A."/>
            <person name="Van westerhoven A.C."/>
            <person name="Haridas S."/>
            <person name="Skiadas P."/>
            <person name="Martin F."/>
            <person name="Groenewald J.Z."/>
            <person name="Crous P.W."/>
            <person name="Seidl M.F."/>
        </authorList>
    </citation>
    <scope>NUCLEOTIDE SEQUENCE [LARGE SCALE GENOMIC DNA]</scope>
    <source>
        <strain evidence="16 17">CPC 17464</strain>
    </source>
</reference>
<dbReference type="Gene3D" id="2.40.30.30">
    <property type="entry name" value="Riboflavin kinase-like"/>
    <property type="match status" value="1"/>
</dbReference>
<feature type="compositionally biased region" description="Low complexity" evidence="14">
    <location>
        <begin position="159"/>
        <end position="188"/>
    </location>
</feature>
<keyword evidence="17" id="KW-1185">Reference proteome</keyword>
<protein>
    <recommendedName>
        <fullName evidence="5">Riboflavin kinase</fullName>
        <ecNumber evidence="4">2.7.1.26</ecNumber>
    </recommendedName>
    <alternativeName>
        <fullName evidence="12">Flavin mononucleotide kinase 1</fullName>
    </alternativeName>
</protein>
<feature type="compositionally biased region" description="Polar residues" evidence="14">
    <location>
        <begin position="101"/>
        <end position="113"/>
    </location>
</feature>
<evidence type="ECO:0000256" key="1">
    <source>
        <dbReference type="ARBA" id="ARBA00003572"/>
    </source>
</evidence>
<dbReference type="Pfam" id="PF01687">
    <property type="entry name" value="Flavokinase"/>
    <property type="match status" value="2"/>
</dbReference>
<dbReference type="InterPro" id="IPR015865">
    <property type="entry name" value="Riboflavin_kinase_bac/euk"/>
</dbReference>
<organism evidence="16 17">
    <name type="scientific">Phyllosticta citribraziliensis</name>
    <dbReference type="NCBI Taxonomy" id="989973"/>
    <lineage>
        <taxon>Eukaryota</taxon>
        <taxon>Fungi</taxon>
        <taxon>Dikarya</taxon>
        <taxon>Ascomycota</taxon>
        <taxon>Pezizomycotina</taxon>
        <taxon>Dothideomycetes</taxon>
        <taxon>Dothideomycetes incertae sedis</taxon>
        <taxon>Botryosphaeriales</taxon>
        <taxon>Phyllostictaceae</taxon>
        <taxon>Phyllosticta</taxon>
    </lineage>
</organism>
<dbReference type="InterPro" id="IPR023465">
    <property type="entry name" value="Riboflavin_kinase_dom_sf"/>
</dbReference>
<keyword evidence="9" id="KW-0547">Nucleotide-binding</keyword>